<sequence>MSQLWAGMLGEVIGSVEAFKTALDFARYSGHSMNFVSGYRSDIVLEETRCGLACCGDTWTGPVCSPDLSGDVTSFSDSRFGVSGMTCPVGTVDFSFHGFSAGRGVDPAGNAPGDG</sequence>
<protein>
    <submittedName>
        <fullName evidence="1">Receptor-like protein 12</fullName>
    </submittedName>
</protein>
<accession>A0A2Z7C2G5</accession>
<dbReference type="Proteomes" id="UP000250235">
    <property type="component" value="Unassembled WGS sequence"/>
</dbReference>
<keyword evidence="1" id="KW-0675">Receptor</keyword>
<evidence type="ECO:0000313" key="1">
    <source>
        <dbReference type="EMBL" id="KZV40699.1"/>
    </source>
</evidence>
<name>A0A2Z7C2G5_9LAMI</name>
<dbReference type="AlphaFoldDB" id="A0A2Z7C2G5"/>
<proteinExistence type="predicted"/>
<keyword evidence="2" id="KW-1185">Reference proteome</keyword>
<organism evidence="1 2">
    <name type="scientific">Dorcoceras hygrometricum</name>
    <dbReference type="NCBI Taxonomy" id="472368"/>
    <lineage>
        <taxon>Eukaryota</taxon>
        <taxon>Viridiplantae</taxon>
        <taxon>Streptophyta</taxon>
        <taxon>Embryophyta</taxon>
        <taxon>Tracheophyta</taxon>
        <taxon>Spermatophyta</taxon>
        <taxon>Magnoliopsida</taxon>
        <taxon>eudicotyledons</taxon>
        <taxon>Gunneridae</taxon>
        <taxon>Pentapetalae</taxon>
        <taxon>asterids</taxon>
        <taxon>lamiids</taxon>
        <taxon>Lamiales</taxon>
        <taxon>Gesneriaceae</taxon>
        <taxon>Didymocarpoideae</taxon>
        <taxon>Trichosporeae</taxon>
        <taxon>Loxocarpinae</taxon>
        <taxon>Dorcoceras</taxon>
    </lineage>
</organism>
<evidence type="ECO:0000313" key="2">
    <source>
        <dbReference type="Proteomes" id="UP000250235"/>
    </source>
</evidence>
<reference evidence="1 2" key="1">
    <citation type="journal article" date="2015" name="Proc. Natl. Acad. Sci. U.S.A.">
        <title>The resurrection genome of Boea hygrometrica: A blueprint for survival of dehydration.</title>
        <authorList>
            <person name="Xiao L."/>
            <person name="Yang G."/>
            <person name="Zhang L."/>
            <person name="Yang X."/>
            <person name="Zhao S."/>
            <person name="Ji Z."/>
            <person name="Zhou Q."/>
            <person name="Hu M."/>
            <person name="Wang Y."/>
            <person name="Chen M."/>
            <person name="Xu Y."/>
            <person name="Jin H."/>
            <person name="Xiao X."/>
            <person name="Hu G."/>
            <person name="Bao F."/>
            <person name="Hu Y."/>
            <person name="Wan P."/>
            <person name="Li L."/>
            <person name="Deng X."/>
            <person name="Kuang T."/>
            <person name="Xiang C."/>
            <person name="Zhu J.K."/>
            <person name="Oliver M.J."/>
            <person name="He Y."/>
        </authorList>
    </citation>
    <scope>NUCLEOTIDE SEQUENCE [LARGE SCALE GENOMIC DNA]</scope>
    <source>
        <strain evidence="2">cv. XS01</strain>
    </source>
</reference>
<gene>
    <name evidence="1" type="ORF">F511_24632</name>
</gene>
<dbReference type="EMBL" id="KQ999884">
    <property type="protein sequence ID" value="KZV40699.1"/>
    <property type="molecule type" value="Genomic_DNA"/>
</dbReference>